<reference evidence="1" key="1">
    <citation type="submission" date="2014-11" db="EMBL/GenBank/DDBJ databases">
        <authorList>
            <person name="Amaro Gonzalez C."/>
        </authorList>
    </citation>
    <scope>NUCLEOTIDE SEQUENCE</scope>
</reference>
<dbReference type="AlphaFoldDB" id="A0A0E9TQ19"/>
<evidence type="ECO:0000313" key="1">
    <source>
        <dbReference type="EMBL" id="JAH54970.1"/>
    </source>
</evidence>
<reference evidence="1" key="2">
    <citation type="journal article" date="2015" name="Fish Shellfish Immunol.">
        <title>Early steps in the European eel (Anguilla anguilla)-Vibrio vulnificus interaction in the gills: Role of the RtxA13 toxin.</title>
        <authorList>
            <person name="Callol A."/>
            <person name="Pajuelo D."/>
            <person name="Ebbesson L."/>
            <person name="Teles M."/>
            <person name="MacKenzie S."/>
            <person name="Amaro C."/>
        </authorList>
    </citation>
    <scope>NUCLEOTIDE SEQUENCE</scope>
</reference>
<proteinExistence type="predicted"/>
<accession>A0A0E9TQ19</accession>
<protein>
    <submittedName>
        <fullName evidence="1">Uncharacterized protein</fullName>
    </submittedName>
</protein>
<organism evidence="1">
    <name type="scientific">Anguilla anguilla</name>
    <name type="common">European freshwater eel</name>
    <name type="synonym">Muraena anguilla</name>
    <dbReference type="NCBI Taxonomy" id="7936"/>
    <lineage>
        <taxon>Eukaryota</taxon>
        <taxon>Metazoa</taxon>
        <taxon>Chordata</taxon>
        <taxon>Craniata</taxon>
        <taxon>Vertebrata</taxon>
        <taxon>Euteleostomi</taxon>
        <taxon>Actinopterygii</taxon>
        <taxon>Neopterygii</taxon>
        <taxon>Teleostei</taxon>
        <taxon>Anguilliformes</taxon>
        <taxon>Anguillidae</taxon>
        <taxon>Anguilla</taxon>
    </lineage>
</organism>
<dbReference type="EMBL" id="GBXM01053607">
    <property type="protein sequence ID" value="JAH54970.1"/>
    <property type="molecule type" value="Transcribed_RNA"/>
</dbReference>
<sequence length="17" mass="1889">MTRKLSTARTKYSCTAA</sequence>
<name>A0A0E9TQ19_ANGAN</name>